<evidence type="ECO:0000313" key="1">
    <source>
        <dbReference type="EMBL" id="GAL86013.1"/>
    </source>
</evidence>
<name>A0A098LIL1_9BACT</name>
<reference evidence="1 2" key="1">
    <citation type="submission" date="2014-09" db="EMBL/GenBank/DDBJ databases">
        <title>Sporocytophaga myxococcoides PG-01 genome sequencing.</title>
        <authorList>
            <person name="Liu L."/>
            <person name="Gao P.J."/>
            <person name="Chen G.J."/>
            <person name="Wang L.S."/>
        </authorList>
    </citation>
    <scope>NUCLEOTIDE SEQUENCE [LARGE SCALE GENOMIC DNA]</scope>
    <source>
        <strain evidence="1 2">PG-01</strain>
    </source>
</reference>
<organism evidence="1 2">
    <name type="scientific">Sporocytophaga myxococcoides</name>
    <dbReference type="NCBI Taxonomy" id="153721"/>
    <lineage>
        <taxon>Bacteria</taxon>
        <taxon>Pseudomonadati</taxon>
        <taxon>Bacteroidota</taxon>
        <taxon>Cytophagia</taxon>
        <taxon>Cytophagales</taxon>
        <taxon>Cytophagaceae</taxon>
        <taxon>Sporocytophaga</taxon>
    </lineage>
</organism>
<dbReference type="AlphaFoldDB" id="A0A098LIL1"/>
<dbReference type="EMBL" id="BBLT01000006">
    <property type="protein sequence ID" value="GAL86013.1"/>
    <property type="molecule type" value="Genomic_DNA"/>
</dbReference>
<keyword evidence="2" id="KW-1185">Reference proteome</keyword>
<comment type="caution">
    <text evidence="1">The sequence shown here is derived from an EMBL/GenBank/DDBJ whole genome shotgun (WGS) entry which is preliminary data.</text>
</comment>
<accession>A0A098LIL1</accession>
<gene>
    <name evidence="1" type="ORF">MYP_3242</name>
</gene>
<proteinExistence type="predicted"/>
<dbReference type="RefSeq" id="WP_045465121.1">
    <property type="nucleotide sequence ID" value="NZ_BBLT01000006.1"/>
</dbReference>
<evidence type="ECO:0000313" key="2">
    <source>
        <dbReference type="Proteomes" id="UP000030185"/>
    </source>
</evidence>
<sequence>MDEYEDLKIDPLDSSIFVTKKYNSLLSTKDLGAHWKKIEPRFNDKIRNVCFTDDGNKYLIIKRGDHTFKCDFNTYFKGEILMDSIEDKGWYHFECPESNARHQFAFKLNNNFFDDNYSKDDCDSCPVTYRDLGNPVFQMKRNVKFWNTAAHKMEYVNSEYPMLYEFNHKKVLLLNHCFLYSEDGKRWKYYPFRDFDEYRPFEYDRWLHSTEVSYFCWLEGKGLLFRYKDIGLFLIDVYH</sequence>
<dbReference type="Proteomes" id="UP000030185">
    <property type="component" value="Unassembled WGS sequence"/>
</dbReference>
<protein>
    <submittedName>
        <fullName evidence="1">Uncharacterized protein</fullName>
    </submittedName>
</protein>
<dbReference type="OrthoDB" id="9826310at2"/>